<dbReference type="OrthoDB" id="9801077at2"/>
<dbReference type="AlphaFoldDB" id="A0A4Q1SCP0"/>
<dbReference type="InterPro" id="IPR017853">
    <property type="entry name" value="GH"/>
</dbReference>
<dbReference type="Pfam" id="PF22666">
    <property type="entry name" value="Glyco_hydro_2_N2"/>
    <property type="match status" value="1"/>
</dbReference>
<proteinExistence type="inferred from homology"/>
<keyword evidence="2 9" id="KW-0378">Hydrolase</keyword>
<dbReference type="EMBL" id="SDMK01000003">
    <property type="protein sequence ID" value="RXS94550.1"/>
    <property type="molecule type" value="Genomic_DNA"/>
</dbReference>
<evidence type="ECO:0000256" key="1">
    <source>
        <dbReference type="ARBA" id="ARBA00007401"/>
    </source>
</evidence>
<evidence type="ECO:0000313" key="9">
    <source>
        <dbReference type="EMBL" id="RXS94550.1"/>
    </source>
</evidence>
<dbReference type="RefSeq" id="WP_129209287.1">
    <property type="nucleotide sequence ID" value="NZ_BMGU01000005.1"/>
</dbReference>
<dbReference type="InterPro" id="IPR041447">
    <property type="entry name" value="Mannosidase_ig"/>
</dbReference>
<reference evidence="9 10" key="1">
    <citation type="journal article" date="2016" name="Int. J. Syst. Evol. Microbiol.">
        <title>Acidipila dinghuensis sp. nov., an acidobacterium isolated from forest soil.</title>
        <authorList>
            <person name="Jiang Y.W."/>
            <person name="Wang J."/>
            <person name="Chen M.H."/>
            <person name="Lv Y.Y."/>
            <person name="Qiu L.H."/>
        </authorList>
    </citation>
    <scope>NUCLEOTIDE SEQUENCE [LARGE SCALE GENOMIC DNA]</scope>
    <source>
        <strain evidence="9 10">DHOF10</strain>
    </source>
</reference>
<feature type="chain" id="PRO_5020967653" evidence="4">
    <location>
        <begin position="22"/>
        <end position="886"/>
    </location>
</feature>
<dbReference type="Proteomes" id="UP000290253">
    <property type="component" value="Unassembled WGS sequence"/>
</dbReference>
<dbReference type="InterPro" id="IPR008979">
    <property type="entry name" value="Galactose-bd-like_sf"/>
</dbReference>
<evidence type="ECO:0000256" key="4">
    <source>
        <dbReference type="SAM" id="SignalP"/>
    </source>
</evidence>
<dbReference type="Gene3D" id="2.60.40.10">
    <property type="entry name" value="Immunoglobulins"/>
    <property type="match status" value="3"/>
</dbReference>
<sequence length="886" mass="97810">MTSARSIAALVMAFLSLPVLASAETTVFHDGWKLASTCSGIGAVTADGAAVSKTDFDDTSWIATSIPSTVVAAQVKAKLLPDPYFSDNLRKLPGMSYPVGHNFANLPMPDDSPYRCGWWYRKTFSAPASGKGAHAWLHFGGINYRGELWVNGHHIADKNQIAGAYRTYDFDVTSALEPGRENTVAVEVFAPTEKDLGINWVDWNPAPPDKDMGLWGDVDLVSTGSVTLRSPMATTHFTDGTLQAAEVTVYAELHNAADHVVDATVSGTVAGVAITQAVTLQPNEDKTVIFTPAHYTALRIEHPKPWWPAQMGDPHLEQLKMEVAVSGVKTDGQSTEFGLREVTSELTANGSRLFRVNGKPILIRGAGWSQDMLLRNDPQRLREQIRMVGDMHLNSIRLEGKLESEDFFRLTDQHGILVMLGWCCCDHWEKWETWTNEDRKIAAASLRDQLLRLRQHPSLLVWLNGSDNAPPADVERSYLDVEASVHWPTPIIASASATDTVNSGSSGVKMTGPYDYVEPSYWYVDSKFGGAYGFNTETSPGPAIPSLASRKLFLKEPEAWPPAAEWSLHYGGGEFKDLNVFDGAMTAIYEKPASAADYERIAQTMTYDSERAMFEAYSRNKYSSTGVVQWMLNNAWPSMIWHLYDYNLDADAGYFAVKRACEPLHIQYSYDDRSVVVVNSTYTPTSALHASIRVHNLEWNQVYASDRMVSLAPDSVQQLIVLPESLYTGSERILFVSLTLVDSEGKEVSRNFYWVPVMLTTFDFTRTDYTHTPASRYEDLSALTHLAPAKLEVHAETASSAHAVKITLSNPSNALAFQVHADMRTPEGALVAPVLWSDNWIELAPGESTTLIAELPEASEPHSTAHPVIEISGWNVAPIKVDTHGD</sequence>
<dbReference type="PANTHER" id="PTHR43536:SF1">
    <property type="entry name" value="MANNOSYLGLYCOPROTEIN ENDO-BETA-MANNOSIDASE"/>
    <property type="match status" value="1"/>
</dbReference>
<dbReference type="InterPro" id="IPR013783">
    <property type="entry name" value="Ig-like_fold"/>
</dbReference>
<dbReference type="PANTHER" id="PTHR43536">
    <property type="entry name" value="MANNOSYLGLYCOPROTEIN ENDO-BETA-MANNOSIDASE"/>
    <property type="match status" value="1"/>
</dbReference>
<keyword evidence="4" id="KW-0732">Signal</keyword>
<dbReference type="SUPFAM" id="SSF49303">
    <property type="entry name" value="beta-Galactosidase/glucuronidase domain"/>
    <property type="match status" value="3"/>
</dbReference>
<evidence type="ECO:0000259" key="7">
    <source>
        <dbReference type="Pfam" id="PF18368"/>
    </source>
</evidence>
<evidence type="ECO:0000256" key="2">
    <source>
        <dbReference type="ARBA" id="ARBA00022801"/>
    </source>
</evidence>
<dbReference type="Gene3D" id="2.60.120.260">
    <property type="entry name" value="Galactose-binding domain-like"/>
    <property type="match status" value="1"/>
</dbReference>
<dbReference type="SUPFAM" id="SSF51445">
    <property type="entry name" value="(Trans)glycosidases"/>
    <property type="match status" value="1"/>
</dbReference>
<gene>
    <name evidence="9" type="ORF">ESZ00_15915</name>
</gene>
<dbReference type="Gene3D" id="3.20.20.80">
    <property type="entry name" value="Glycosidases"/>
    <property type="match status" value="1"/>
</dbReference>
<dbReference type="InterPro" id="IPR054593">
    <property type="entry name" value="Beta-mannosidase-like_N2"/>
</dbReference>
<feature type="domain" description="Beta-mannosidase-like galactose-binding" evidence="8">
    <location>
        <begin position="117"/>
        <end position="194"/>
    </location>
</feature>
<evidence type="ECO:0000256" key="3">
    <source>
        <dbReference type="ARBA" id="ARBA00023295"/>
    </source>
</evidence>
<feature type="signal peptide" evidence="4">
    <location>
        <begin position="1"/>
        <end position="21"/>
    </location>
</feature>
<comment type="caution">
    <text evidence="9">The sequence shown here is derived from an EMBL/GenBank/DDBJ whole genome shotgun (WGS) entry which is preliminary data.</text>
</comment>
<dbReference type="Pfam" id="PF17786">
    <property type="entry name" value="Mannosidase_ig"/>
    <property type="match status" value="1"/>
</dbReference>
<dbReference type="GO" id="GO:0005975">
    <property type="term" value="P:carbohydrate metabolic process"/>
    <property type="evidence" value="ECO:0007669"/>
    <property type="project" value="InterPro"/>
</dbReference>
<accession>A0A4Q1SCP0</accession>
<evidence type="ECO:0000259" key="5">
    <source>
        <dbReference type="Pfam" id="PF00703"/>
    </source>
</evidence>
<evidence type="ECO:0000259" key="8">
    <source>
        <dbReference type="Pfam" id="PF22666"/>
    </source>
</evidence>
<feature type="domain" description="Mannosidase Ig/CBM-like" evidence="6">
    <location>
        <begin position="674"/>
        <end position="754"/>
    </location>
</feature>
<keyword evidence="3" id="KW-0326">Glycosidase</keyword>
<dbReference type="Pfam" id="PF18368">
    <property type="entry name" value="Ig_GlcNase"/>
    <property type="match status" value="1"/>
</dbReference>
<dbReference type="GO" id="GO:0004553">
    <property type="term" value="F:hydrolase activity, hydrolyzing O-glycosyl compounds"/>
    <property type="evidence" value="ECO:0007669"/>
    <property type="project" value="InterPro"/>
</dbReference>
<name>A0A4Q1SCP0_9BACT</name>
<comment type="similarity">
    <text evidence="1">Belongs to the glycosyl hydrolase 2 family.</text>
</comment>
<evidence type="ECO:0000259" key="6">
    <source>
        <dbReference type="Pfam" id="PF17786"/>
    </source>
</evidence>
<dbReference type="InterPro" id="IPR043534">
    <property type="entry name" value="EBDG/EBM"/>
</dbReference>
<organism evidence="9 10">
    <name type="scientific">Silvibacterium dinghuense</name>
    <dbReference type="NCBI Taxonomy" id="1560006"/>
    <lineage>
        <taxon>Bacteria</taxon>
        <taxon>Pseudomonadati</taxon>
        <taxon>Acidobacteriota</taxon>
        <taxon>Terriglobia</taxon>
        <taxon>Terriglobales</taxon>
        <taxon>Acidobacteriaceae</taxon>
        <taxon>Silvibacterium</taxon>
    </lineage>
</organism>
<dbReference type="SUPFAM" id="SSF49785">
    <property type="entry name" value="Galactose-binding domain-like"/>
    <property type="match status" value="1"/>
</dbReference>
<dbReference type="InterPro" id="IPR041351">
    <property type="entry name" value="Ig_GlcNase"/>
</dbReference>
<protein>
    <submittedName>
        <fullName evidence="9">Glycosyl hydrolase family 2</fullName>
    </submittedName>
</protein>
<feature type="domain" description="Glycoside hydrolase family 2 immunoglobulin-like beta-sandwich" evidence="5">
    <location>
        <begin position="229"/>
        <end position="340"/>
    </location>
</feature>
<feature type="domain" description="Exo-beta-D-glucosaminidase Ig-fold" evidence="7">
    <location>
        <begin position="770"/>
        <end position="876"/>
    </location>
</feature>
<dbReference type="InterPro" id="IPR006102">
    <property type="entry name" value="Ig-like_GH2"/>
</dbReference>
<keyword evidence="10" id="KW-1185">Reference proteome</keyword>
<dbReference type="Pfam" id="PF00703">
    <property type="entry name" value="Glyco_hydro_2"/>
    <property type="match status" value="1"/>
</dbReference>
<dbReference type="InterPro" id="IPR036156">
    <property type="entry name" value="Beta-gal/glucu_dom_sf"/>
</dbReference>
<evidence type="ECO:0000313" key="10">
    <source>
        <dbReference type="Proteomes" id="UP000290253"/>
    </source>
</evidence>